<gene>
    <name evidence="2" type="ORF">LCGC14_2949720</name>
</gene>
<dbReference type="InterPro" id="IPR054495">
    <property type="entry name" value="DUF488-N3a"/>
</dbReference>
<dbReference type="EMBL" id="LAZR01059398">
    <property type="protein sequence ID" value="KKK67874.1"/>
    <property type="molecule type" value="Genomic_DNA"/>
</dbReference>
<sequence length="116" mass="13491">MIDTGYFAMIKTYPETDILIVVSRYYPRWAPPGLLFKPEFAPSALLLSNWKAGTITWPEYEARYRAEMDDPVIQRRIMAYAKRIESEQVHRFLCHEKDGAPCHRVILKAIIEEASS</sequence>
<dbReference type="Pfam" id="PF22751">
    <property type="entry name" value="DUF488-N3a"/>
    <property type="match status" value="1"/>
</dbReference>
<name>A0A0F8ZNA6_9ZZZZ</name>
<reference evidence="2" key="1">
    <citation type="journal article" date="2015" name="Nature">
        <title>Complex archaea that bridge the gap between prokaryotes and eukaryotes.</title>
        <authorList>
            <person name="Spang A."/>
            <person name="Saw J.H."/>
            <person name="Jorgensen S.L."/>
            <person name="Zaremba-Niedzwiedzka K."/>
            <person name="Martijn J."/>
            <person name="Lind A.E."/>
            <person name="van Eijk R."/>
            <person name="Schleper C."/>
            <person name="Guy L."/>
            <person name="Ettema T.J."/>
        </authorList>
    </citation>
    <scope>NUCLEOTIDE SEQUENCE</scope>
</reference>
<organism evidence="2">
    <name type="scientific">marine sediment metagenome</name>
    <dbReference type="NCBI Taxonomy" id="412755"/>
    <lineage>
        <taxon>unclassified sequences</taxon>
        <taxon>metagenomes</taxon>
        <taxon>ecological metagenomes</taxon>
    </lineage>
</organism>
<proteinExistence type="predicted"/>
<evidence type="ECO:0000259" key="1">
    <source>
        <dbReference type="Pfam" id="PF22751"/>
    </source>
</evidence>
<feature type="domain" description="DUF488" evidence="1">
    <location>
        <begin position="15"/>
        <end position="114"/>
    </location>
</feature>
<dbReference type="AlphaFoldDB" id="A0A0F8ZNA6"/>
<protein>
    <recommendedName>
        <fullName evidence="1">DUF488 domain-containing protein</fullName>
    </recommendedName>
</protein>
<evidence type="ECO:0000313" key="2">
    <source>
        <dbReference type="EMBL" id="KKK67874.1"/>
    </source>
</evidence>
<comment type="caution">
    <text evidence="2">The sequence shown here is derived from an EMBL/GenBank/DDBJ whole genome shotgun (WGS) entry which is preliminary data.</text>
</comment>
<accession>A0A0F8ZNA6</accession>